<sequence>MALAAYRNLMRAARIAFQGDAPVLAAAKQQIRHEFRQKSSMSSSDSATKEAIQHAQEVAKFLRANVVQGKKLDGEDNMYRLRIHEDTERGDNDTIKMAGQGTIGGEGCCGGGSR</sequence>
<keyword evidence="6" id="KW-0496">Mitochondrion</keyword>
<feature type="compositionally biased region" description="Gly residues" evidence="9">
    <location>
        <begin position="101"/>
        <end position="114"/>
    </location>
</feature>
<comment type="subunit">
    <text evidence="3">Interacts with RIP1.</text>
</comment>
<keyword evidence="12" id="KW-1185">Reference proteome</keyword>
<gene>
    <name evidence="11" type="primary">MZM1</name>
    <name evidence="11" type="ORF">QQS21_008730</name>
</gene>
<dbReference type="InterPro" id="IPR045298">
    <property type="entry name" value="Complex1_LYR_LYRM7"/>
</dbReference>
<dbReference type="InterPro" id="IPR008011">
    <property type="entry name" value="Complex1_LYR_dom"/>
</dbReference>
<organism evidence="11 12">
    <name type="scientific">Conoideocrella luteorostrata</name>
    <dbReference type="NCBI Taxonomy" id="1105319"/>
    <lineage>
        <taxon>Eukaryota</taxon>
        <taxon>Fungi</taxon>
        <taxon>Dikarya</taxon>
        <taxon>Ascomycota</taxon>
        <taxon>Pezizomycotina</taxon>
        <taxon>Sordariomycetes</taxon>
        <taxon>Hypocreomycetidae</taxon>
        <taxon>Hypocreales</taxon>
        <taxon>Clavicipitaceae</taxon>
        <taxon>Conoideocrella</taxon>
    </lineage>
</organism>
<dbReference type="InterPro" id="IPR050435">
    <property type="entry name" value="MZM1/LYRM7"/>
</dbReference>
<dbReference type="AlphaFoldDB" id="A0AAJ0CI97"/>
<evidence type="ECO:0000256" key="8">
    <source>
        <dbReference type="ARBA" id="ARBA00025268"/>
    </source>
</evidence>
<evidence type="ECO:0000256" key="7">
    <source>
        <dbReference type="ARBA" id="ARBA00023186"/>
    </source>
</evidence>
<comment type="similarity">
    <text evidence="2">Belongs to the complex I LYR family. MZM1 subfamily.</text>
</comment>
<comment type="subcellular location">
    <subcellularLocation>
        <location evidence="1">Mitochondrion matrix</location>
    </subcellularLocation>
</comment>
<dbReference type="Pfam" id="PF05347">
    <property type="entry name" value="Complex1_LYR"/>
    <property type="match status" value="1"/>
</dbReference>
<evidence type="ECO:0000256" key="9">
    <source>
        <dbReference type="SAM" id="MobiDB-lite"/>
    </source>
</evidence>
<evidence type="ECO:0000256" key="2">
    <source>
        <dbReference type="ARBA" id="ARBA00009949"/>
    </source>
</evidence>
<keyword evidence="5" id="KW-0809">Transit peptide</keyword>
<keyword evidence="7" id="KW-0143">Chaperone</keyword>
<comment type="caution">
    <text evidence="11">The sequence shown here is derived from an EMBL/GenBank/DDBJ whole genome shotgun (WGS) entry which is preliminary data.</text>
</comment>
<dbReference type="CDD" id="cd20267">
    <property type="entry name" value="Complex1_LYR_LYRM7"/>
    <property type="match status" value="1"/>
</dbReference>
<dbReference type="PANTHER" id="PTHR46749">
    <property type="entry name" value="COMPLEX III ASSEMBLY FACTOR LYRM7"/>
    <property type="match status" value="1"/>
</dbReference>
<evidence type="ECO:0000259" key="10">
    <source>
        <dbReference type="Pfam" id="PF05347"/>
    </source>
</evidence>
<comment type="function">
    <text evidence="8">Assembly factor required for Rieske Fe-S protein RIP1 incorporation into the cytochrome b-c1 (CIII) complex. Functions as a chaperone, binding to this subunit within the mitochondrial matrix and stabilizing it prior to its translocation and insertion into the late CIII dimeric intermediate within the mitochondrial inner membrane. Modulates the mitochondrial matrix zinc pool.</text>
</comment>
<protein>
    <recommendedName>
        <fullName evidence="4">Mitochondrial zinc maintenance protein 1, mitochondrial</fullName>
    </recommendedName>
</protein>
<dbReference type="GO" id="GO:0044183">
    <property type="term" value="F:protein folding chaperone"/>
    <property type="evidence" value="ECO:0007669"/>
    <property type="project" value="TreeGrafter"/>
</dbReference>
<dbReference type="GO" id="GO:0034551">
    <property type="term" value="P:mitochondrial respiratory chain complex III assembly"/>
    <property type="evidence" value="ECO:0007669"/>
    <property type="project" value="InterPro"/>
</dbReference>
<evidence type="ECO:0000256" key="6">
    <source>
        <dbReference type="ARBA" id="ARBA00023128"/>
    </source>
</evidence>
<feature type="region of interest" description="Disordered" evidence="9">
    <location>
        <begin position="90"/>
        <end position="114"/>
    </location>
</feature>
<evidence type="ECO:0000256" key="5">
    <source>
        <dbReference type="ARBA" id="ARBA00022946"/>
    </source>
</evidence>
<accession>A0AAJ0CI97</accession>
<dbReference type="EMBL" id="JASWJB010000206">
    <property type="protein sequence ID" value="KAK2593555.1"/>
    <property type="molecule type" value="Genomic_DNA"/>
</dbReference>
<evidence type="ECO:0000313" key="12">
    <source>
        <dbReference type="Proteomes" id="UP001251528"/>
    </source>
</evidence>
<proteinExistence type="inferred from homology"/>
<evidence type="ECO:0000256" key="4">
    <source>
        <dbReference type="ARBA" id="ARBA00015108"/>
    </source>
</evidence>
<evidence type="ECO:0000256" key="3">
    <source>
        <dbReference type="ARBA" id="ARBA00011589"/>
    </source>
</evidence>
<dbReference type="GO" id="GO:0005759">
    <property type="term" value="C:mitochondrial matrix"/>
    <property type="evidence" value="ECO:0007669"/>
    <property type="project" value="UniProtKB-SubCell"/>
</dbReference>
<evidence type="ECO:0000313" key="11">
    <source>
        <dbReference type="EMBL" id="KAK2593555.1"/>
    </source>
</evidence>
<dbReference type="PANTHER" id="PTHR46749:SF1">
    <property type="entry name" value="COMPLEX III ASSEMBLY FACTOR LYRM7"/>
    <property type="match status" value="1"/>
</dbReference>
<name>A0AAJ0CI97_9HYPO</name>
<dbReference type="Proteomes" id="UP001251528">
    <property type="component" value="Unassembled WGS sequence"/>
</dbReference>
<evidence type="ECO:0000256" key="1">
    <source>
        <dbReference type="ARBA" id="ARBA00004305"/>
    </source>
</evidence>
<feature type="domain" description="Complex 1 LYR protein" evidence="10">
    <location>
        <begin position="2"/>
        <end position="58"/>
    </location>
</feature>
<reference evidence="11" key="1">
    <citation type="submission" date="2023-06" db="EMBL/GenBank/DDBJ databases">
        <title>Conoideocrella luteorostrata (Hypocreales: Clavicipitaceae), a potential biocontrol fungus for elongate hemlock scale in United States Christmas tree production areas.</title>
        <authorList>
            <person name="Barrett H."/>
            <person name="Lovett B."/>
            <person name="Macias A.M."/>
            <person name="Stajich J.E."/>
            <person name="Kasson M.T."/>
        </authorList>
    </citation>
    <scope>NUCLEOTIDE SEQUENCE</scope>
    <source>
        <strain evidence="11">ARSEF 14590</strain>
    </source>
</reference>